<keyword evidence="2" id="KW-1185">Reference proteome</keyword>
<dbReference type="InterPro" id="IPR009296">
    <property type="entry name" value="DUF951"/>
</dbReference>
<gene>
    <name evidence="1" type="ORF">TCEL_02054</name>
</gene>
<dbReference type="Pfam" id="PF06107">
    <property type="entry name" value="DUF951"/>
    <property type="match status" value="1"/>
</dbReference>
<dbReference type="eggNOG" id="COG4481">
    <property type="taxonomic scope" value="Bacteria"/>
</dbReference>
<dbReference type="PIRSF" id="PIRSF037263">
    <property type="entry name" value="DUF951_bac"/>
    <property type="match status" value="1"/>
</dbReference>
<organism evidence="1 2">
    <name type="scientific">Thermobrachium celere DSM 8682</name>
    <dbReference type="NCBI Taxonomy" id="941824"/>
    <lineage>
        <taxon>Bacteria</taxon>
        <taxon>Bacillati</taxon>
        <taxon>Bacillota</taxon>
        <taxon>Clostridia</taxon>
        <taxon>Eubacteriales</taxon>
        <taxon>Clostridiaceae</taxon>
        <taxon>Thermobrachium</taxon>
    </lineage>
</organism>
<dbReference type="Proteomes" id="UP000014923">
    <property type="component" value="Unassembled WGS sequence"/>
</dbReference>
<sequence>MIKVFNLGDIVETRKVHPCGSKTWEIIRLGADIKIKCTGCGRIVMLPRVKFEKVVKKVVKSASEQNEDLTNLK</sequence>
<dbReference type="PANTHER" id="PTHR38455">
    <property type="entry name" value="HYPOTHETICAL CYTOSOLIC PROTEIN"/>
    <property type="match status" value="1"/>
</dbReference>
<dbReference type="PANTHER" id="PTHR38455:SF1">
    <property type="entry name" value="DUF951 DOMAIN-CONTAINING PROTEIN"/>
    <property type="match status" value="1"/>
</dbReference>
<reference evidence="1" key="1">
    <citation type="submission" date="2013-03" db="EMBL/GenBank/DDBJ databases">
        <title>Draft genome sequence of the hydrogen-ethanol-producing anaerobic alkalithermophilic Caloramator celere.</title>
        <authorList>
            <person name="Ciranna A."/>
            <person name="Larjo A."/>
            <person name="Kivisto A."/>
            <person name="Santala V."/>
            <person name="Roos C."/>
            <person name="Karp M."/>
        </authorList>
    </citation>
    <scope>NUCLEOTIDE SEQUENCE [LARGE SCALE GENOMIC DNA]</scope>
    <source>
        <strain evidence="1">DSM 8682</strain>
    </source>
</reference>
<dbReference type="RefSeq" id="WP_018664165.1">
    <property type="nucleotide sequence ID" value="NZ_HF952022.1"/>
</dbReference>
<dbReference type="EMBL" id="CAVN010000110">
    <property type="protein sequence ID" value="CDF58986.1"/>
    <property type="molecule type" value="Genomic_DNA"/>
</dbReference>
<proteinExistence type="predicted"/>
<comment type="caution">
    <text evidence="1">The sequence shown here is derived from an EMBL/GenBank/DDBJ whole genome shotgun (WGS) entry which is preliminary data.</text>
</comment>
<dbReference type="OrthoDB" id="9802710at2"/>
<evidence type="ECO:0000313" key="1">
    <source>
        <dbReference type="EMBL" id="CDF58986.1"/>
    </source>
</evidence>
<accession>R7RU81</accession>
<name>R7RU81_9CLOT</name>
<dbReference type="HOGENOM" id="CLU_180138_0_2_9"/>
<protein>
    <submittedName>
        <fullName evidence="1">FIG001891: protein involved in chromosome partitioning</fullName>
    </submittedName>
</protein>
<evidence type="ECO:0000313" key="2">
    <source>
        <dbReference type="Proteomes" id="UP000014923"/>
    </source>
</evidence>
<dbReference type="AlphaFoldDB" id="R7RU81"/>